<keyword evidence="11" id="KW-1185">Reference proteome</keyword>
<accession>A0A443S955</accession>
<dbReference type="InterPro" id="IPR011598">
    <property type="entry name" value="bHLH_dom"/>
</dbReference>
<dbReference type="SMART" id="SM00353">
    <property type="entry name" value="HLH"/>
    <property type="match status" value="1"/>
</dbReference>
<comment type="subcellular location">
    <subcellularLocation>
        <location evidence="1">Nucleus</location>
    </subcellularLocation>
</comment>
<evidence type="ECO:0000256" key="4">
    <source>
        <dbReference type="ARBA" id="ARBA00023125"/>
    </source>
</evidence>
<organism evidence="10 11">
    <name type="scientific">Leptotrombidium deliense</name>
    <dbReference type="NCBI Taxonomy" id="299467"/>
    <lineage>
        <taxon>Eukaryota</taxon>
        <taxon>Metazoa</taxon>
        <taxon>Ecdysozoa</taxon>
        <taxon>Arthropoda</taxon>
        <taxon>Chelicerata</taxon>
        <taxon>Arachnida</taxon>
        <taxon>Acari</taxon>
        <taxon>Acariformes</taxon>
        <taxon>Trombidiformes</taxon>
        <taxon>Prostigmata</taxon>
        <taxon>Anystina</taxon>
        <taxon>Parasitengona</taxon>
        <taxon>Trombiculoidea</taxon>
        <taxon>Trombiculidae</taxon>
        <taxon>Leptotrombidium</taxon>
    </lineage>
</organism>
<keyword evidence="4" id="KW-0238">DNA-binding</keyword>
<dbReference type="GO" id="GO:0000978">
    <property type="term" value="F:RNA polymerase II cis-regulatory region sequence-specific DNA binding"/>
    <property type="evidence" value="ECO:0007669"/>
    <property type="project" value="TreeGrafter"/>
</dbReference>
<dbReference type="GO" id="GO:0046983">
    <property type="term" value="F:protein dimerization activity"/>
    <property type="evidence" value="ECO:0007669"/>
    <property type="project" value="InterPro"/>
</dbReference>
<feature type="compositionally biased region" description="Low complexity" evidence="8">
    <location>
        <begin position="104"/>
        <end position="114"/>
    </location>
</feature>
<comment type="caution">
    <text evidence="10">The sequence shown here is derived from an EMBL/GenBank/DDBJ whole genome shotgun (WGS) entry which is preliminary data.</text>
</comment>
<feature type="compositionally biased region" description="Low complexity" evidence="8">
    <location>
        <begin position="86"/>
        <end position="96"/>
    </location>
</feature>
<evidence type="ECO:0000256" key="2">
    <source>
        <dbReference type="ARBA" id="ARBA00008289"/>
    </source>
</evidence>
<evidence type="ECO:0000256" key="8">
    <source>
        <dbReference type="SAM" id="MobiDB-lite"/>
    </source>
</evidence>
<keyword evidence="5" id="KW-0804">Transcription</keyword>
<comment type="similarity">
    <text evidence="2">Belongs to the MiT/TFE family.</text>
</comment>
<reference evidence="10 11" key="1">
    <citation type="journal article" date="2018" name="Gigascience">
        <title>Genomes of trombidid mites reveal novel predicted allergens and laterally-transferred genes associated with secondary metabolism.</title>
        <authorList>
            <person name="Dong X."/>
            <person name="Chaisiri K."/>
            <person name="Xia D."/>
            <person name="Armstrong S.D."/>
            <person name="Fang Y."/>
            <person name="Donnelly M.J."/>
            <person name="Kadowaki T."/>
            <person name="McGarry J.W."/>
            <person name="Darby A.C."/>
            <person name="Makepeace B.L."/>
        </authorList>
    </citation>
    <scope>NUCLEOTIDE SEQUENCE [LARGE SCALE GENOMIC DNA]</scope>
    <source>
        <strain evidence="10">UoL-UT</strain>
    </source>
</reference>
<gene>
    <name evidence="10" type="ORF">B4U80_07770</name>
</gene>
<dbReference type="OrthoDB" id="6242697at2759"/>
<evidence type="ECO:0000256" key="7">
    <source>
        <dbReference type="SAM" id="Coils"/>
    </source>
</evidence>
<dbReference type="PROSITE" id="PS50888">
    <property type="entry name" value="BHLH"/>
    <property type="match status" value="1"/>
</dbReference>
<feature type="coiled-coil region" evidence="7">
    <location>
        <begin position="251"/>
        <end position="285"/>
    </location>
</feature>
<evidence type="ECO:0000256" key="6">
    <source>
        <dbReference type="ARBA" id="ARBA00023242"/>
    </source>
</evidence>
<keyword evidence="6" id="KW-0539">Nucleus</keyword>
<dbReference type="PANTHER" id="PTHR45776">
    <property type="entry name" value="MIP04163P"/>
    <property type="match status" value="1"/>
</dbReference>
<feature type="domain" description="BHLH" evidence="9">
    <location>
        <begin position="191"/>
        <end position="251"/>
    </location>
</feature>
<dbReference type="Gene3D" id="4.10.280.10">
    <property type="entry name" value="Helix-loop-helix DNA-binding domain"/>
    <property type="match status" value="1"/>
</dbReference>
<dbReference type="AlphaFoldDB" id="A0A443S955"/>
<dbReference type="CDD" id="cd11397">
    <property type="entry name" value="bHLHzip_MITF_like"/>
    <property type="match status" value="1"/>
</dbReference>
<dbReference type="InterPro" id="IPR036638">
    <property type="entry name" value="HLH_DNA-bd_sf"/>
</dbReference>
<keyword evidence="3" id="KW-0805">Transcription regulation</keyword>
<sequence length="423" mass="48399">MSRTNLKQQLMREQLEQEEKREAVAFGFQRQQRHLQQQHNSHCLQSPTLQHQQMLKAQTATRLENASNFRLLQTQNVRDEDAFSGQTSVAQQSQPQSPFPLSPESPLSAPHSSASEFDEVWEDLKTLGLDQVNEMMEPNINKIASTLPTDILMFNAVEDSQQSRVSGDTNLSTSCPPLSEAELQAWQKERQKKDNHNKIERRRRYNINDRIKELGTLLPKTEDSRYYDIVRDMKQNKGTILKASVDYMKCLKKENSKIPDLERKHRELEMENKRMMLKIKQLEDKMRLQSIQKSNENGSAFDFSQLIQAQNETNNWSTLANISHDKLNLMSAPPVMHSDGLMVLNSPNAHDSDLYSIIKQEYNVSPSQSSSGLGSMSSPSPVTSRNFMPLSQVLIEENHDPLMATTLNIKDEILSPHAMDISH</sequence>
<evidence type="ECO:0000256" key="5">
    <source>
        <dbReference type="ARBA" id="ARBA00023163"/>
    </source>
</evidence>
<evidence type="ECO:0000256" key="3">
    <source>
        <dbReference type="ARBA" id="ARBA00023015"/>
    </source>
</evidence>
<dbReference type="STRING" id="299467.A0A443S955"/>
<evidence type="ECO:0000313" key="11">
    <source>
        <dbReference type="Proteomes" id="UP000288716"/>
    </source>
</evidence>
<evidence type="ECO:0000313" key="10">
    <source>
        <dbReference type="EMBL" id="RWS24047.1"/>
    </source>
</evidence>
<dbReference type="SUPFAM" id="SSF47459">
    <property type="entry name" value="HLH, helix-loop-helix DNA-binding domain"/>
    <property type="match status" value="1"/>
</dbReference>
<dbReference type="PANTHER" id="PTHR45776:SF2">
    <property type="entry name" value="MIP04163P"/>
    <property type="match status" value="1"/>
</dbReference>
<dbReference type="GO" id="GO:0000981">
    <property type="term" value="F:DNA-binding transcription factor activity, RNA polymerase II-specific"/>
    <property type="evidence" value="ECO:0007669"/>
    <property type="project" value="TreeGrafter"/>
</dbReference>
<protein>
    <submittedName>
        <fullName evidence="10">Transcription factor EC-like protein</fullName>
    </submittedName>
</protein>
<dbReference type="EMBL" id="NCKV01005472">
    <property type="protein sequence ID" value="RWS24047.1"/>
    <property type="molecule type" value="Genomic_DNA"/>
</dbReference>
<name>A0A443S955_9ACAR</name>
<proteinExistence type="inferred from homology"/>
<dbReference type="GO" id="GO:0005634">
    <property type="term" value="C:nucleus"/>
    <property type="evidence" value="ECO:0007669"/>
    <property type="project" value="UniProtKB-SubCell"/>
</dbReference>
<feature type="region of interest" description="Disordered" evidence="8">
    <location>
        <begin position="81"/>
        <end position="114"/>
    </location>
</feature>
<evidence type="ECO:0000259" key="9">
    <source>
        <dbReference type="PROSITE" id="PS50888"/>
    </source>
</evidence>
<dbReference type="Pfam" id="PF00010">
    <property type="entry name" value="HLH"/>
    <property type="match status" value="1"/>
</dbReference>
<evidence type="ECO:0000256" key="1">
    <source>
        <dbReference type="ARBA" id="ARBA00004123"/>
    </source>
</evidence>
<keyword evidence="7" id="KW-0175">Coiled coil</keyword>
<dbReference type="Proteomes" id="UP000288716">
    <property type="component" value="Unassembled WGS sequence"/>
</dbReference>
<dbReference type="VEuPathDB" id="VectorBase:LDEU007993"/>